<evidence type="ECO:0000313" key="2">
    <source>
        <dbReference type="EMBL" id="MBE0367054.1"/>
    </source>
</evidence>
<evidence type="ECO:0000256" key="1">
    <source>
        <dbReference type="SAM" id="MobiDB-lite"/>
    </source>
</evidence>
<dbReference type="Proteomes" id="UP000615755">
    <property type="component" value="Unassembled WGS sequence"/>
</dbReference>
<organism evidence="2 3">
    <name type="scientific">Pseudoalteromonas aurantia 208</name>
    <dbReference type="NCBI Taxonomy" id="1314867"/>
    <lineage>
        <taxon>Bacteria</taxon>
        <taxon>Pseudomonadati</taxon>
        <taxon>Pseudomonadota</taxon>
        <taxon>Gammaproteobacteria</taxon>
        <taxon>Alteromonadales</taxon>
        <taxon>Pseudoalteromonadaceae</taxon>
        <taxon>Pseudoalteromonas</taxon>
    </lineage>
</organism>
<reference evidence="2 3" key="1">
    <citation type="submission" date="2015-03" db="EMBL/GenBank/DDBJ databases">
        <title>Genome sequence of Pseudoalteromonas aurantia.</title>
        <authorList>
            <person name="Xie B.-B."/>
            <person name="Rong J.-C."/>
            <person name="Qin Q.-L."/>
            <person name="Zhang Y.-Z."/>
        </authorList>
    </citation>
    <scope>NUCLEOTIDE SEQUENCE [LARGE SCALE GENOMIC DNA]</scope>
    <source>
        <strain evidence="2 3">208</strain>
    </source>
</reference>
<gene>
    <name evidence="2" type="ORF">PAUR_a0352</name>
</gene>
<sequence>MVLIIPSSPVESSPPVTPNEQLLIHDSAVKQQVPSIRAAAEPLSNKQPSLDIKNIPMQSNAKPSVKPYVPPIQATPSNADYTGDLNDHHAYQQFHNDQEKALKLAYITATKSKVKRLETLIERGKHEGVTEQQLTFAREKIAGLNAMANKLKVELNLPSQ</sequence>
<proteinExistence type="predicted"/>
<evidence type="ECO:0008006" key="4">
    <source>
        <dbReference type="Google" id="ProtNLM"/>
    </source>
</evidence>
<name>A0ABR9E9N5_9GAMM</name>
<protein>
    <recommendedName>
        <fullName evidence="4">Orphan protein</fullName>
    </recommendedName>
</protein>
<evidence type="ECO:0000313" key="3">
    <source>
        <dbReference type="Proteomes" id="UP000615755"/>
    </source>
</evidence>
<keyword evidence="3" id="KW-1185">Reference proteome</keyword>
<feature type="region of interest" description="Disordered" evidence="1">
    <location>
        <begin position="57"/>
        <end position="76"/>
    </location>
</feature>
<accession>A0ABR9E9N5</accession>
<dbReference type="EMBL" id="AQGV01000011">
    <property type="protein sequence ID" value="MBE0367054.1"/>
    <property type="molecule type" value="Genomic_DNA"/>
</dbReference>
<comment type="caution">
    <text evidence="2">The sequence shown here is derived from an EMBL/GenBank/DDBJ whole genome shotgun (WGS) entry which is preliminary data.</text>
</comment>